<protein>
    <recommendedName>
        <fullName evidence="4">Secreted protein</fullName>
    </recommendedName>
</protein>
<accession>A0ABW7BE13</accession>
<dbReference type="EMBL" id="JBICYV010000020">
    <property type="protein sequence ID" value="MFG3015419.1"/>
    <property type="molecule type" value="Genomic_DNA"/>
</dbReference>
<dbReference type="RefSeq" id="WP_392823072.1">
    <property type="nucleotide sequence ID" value="NZ_JBICYV010000020.1"/>
</dbReference>
<keyword evidence="1" id="KW-0732">Signal</keyword>
<evidence type="ECO:0000313" key="3">
    <source>
        <dbReference type="Proteomes" id="UP001604267"/>
    </source>
</evidence>
<dbReference type="Proteomes" id="UP001604267">
    <property type="component" value="Unassembled WGS sequence"/>
</dbReference>
<evidence type="ECO:0000256" key="1">
    <source>
        <dbReference type="SAM" id="SignalP"/>
    </source>
</evidence>
<organism evidence="2 3">
    <name type="scientific">Streptomyces cinerochromogenes</name>
    <dbReference type="NCBI Taxonomy" id="66422"/>
    <lineage>
        <taxon>Bacteria</taxon>
        <taxon>Bacillati</taxon>
        <taxon>Actinomycetota</taxon>
        <taxon>Actinomycetes</taxon>
        <taxon>Kitasatosporales</taxon>
        <taxon>Streptomycetaceae</taxon>
        <taxon>Streptomyces</taxon>
    </lineage>
</organism>
<sequence length="127" mass="12749">MKLTSKAARKASLAVAAVSCLTGAVLAGTAGPASAATAHTFKVCAYGNYTAYATIPQQGDIATTLIAPGTCGQLPLASGSTYGKVWGVYNTHPDKSFYVGTAHFTASKGWTGAAKGSTTGPYLVNLG</sequence>
<reference evidence="2 3" key="1">
    <citation type="submission" date="2024-10" db="EMBL/GenBank/DDBJ databases">
        <title>The Natural Products Discovery Center: Release of the First 8490 Sequenced Strains for Exploring Actinobacteria Biosynthetic Diversity.</title>
        <authorList>
            <person name="Kalkreuter E."/>
            <person name="Kautsar S.A."/>
            <person name="Yang D."/>
            <person name="Bader C.D."/>
            <person name="Teijaro C.N."/>
            <person name="Fluegel L."/>
            <person name="Davis C.M."/>
            <person name="Simpson J.R."/>
            <person name="Lauterbach L."/>
            <person name="Steele A.D."/>
            <person name="Gui C."/>
            <person name="Meng S."/>
            <person name="Li G."/>
            <person name="Viehrig K."/>
            <person name="Ye F."/>
            <person name="Su P."/>
            <person name="Kiefer A.F."/>
            <person name="Nichols A."/>
            <person name="Cepeda A.J."/>
            <person name="Yan W."/>
            <person name="Fan B."/>
            <person name="Jiang Y."/>
            <person name="Adhikari A."/>
            <person name="Zheng C.-J."/>
            <person name="Schuster L."/>
            <person name="Cowan T.M."/>
            <person name="Smanski M.J."/>
            <person name="Chevrette M.G."/>
            <person name="De Carvalho L.P.S."/>
            <person name="Shen B."/>
        </authorList>
    </citation>
    <scope>NUCLEOTIDE SEQUENCE [LARGE SCALE GENOMIC DNA]</scope>
    <source>
        <strain evidence="2 3">NPDC048320</strain>
    </source>
</reference>
<gene>
    <name evidence="2" type="ORF">ACGFZB_34280</name>
</gene>
<proteinExistence type="predicted"/>
<feature type="signal peptide" evidence="1">
    <location>
        <begin position="1"/>
        <end position="35"/>
    </location>
</feature>
<name>A0ABW7BE13_9ACTN</name>
<evidence type="ECO:0008006" key="4">
    <source>
        <dbReference type="Google" id="ProtNLM"/>
    </source>
</evidence>
<keyword evidence="3" id="KW-1185">Reference proteome</keyword>
<comment type="caution">
    <text evidence="2">The sequence shown here is derived from an EMBL/GenBank/DDBJ whole genome shotgun (WGS) entry which is preliminary data.</text>
</comment>
<feature type="chain" id="PRO_5046952747" description="Secreted protein" evidence="1">
    <location>
        <begin position="36"/>
        <end position="127"/>
    </location>
</feature>
<evidence type="ECO:0000313" key="2">
    <source>
        <dbReference type="EMBL" id="MFG3015419.1"/>
    </source>
</evidence>